<evidence type="ECO:0000256" key="3">
    <source>
        <dbReference type="SAM" id="MobiDB-lite"/>
    </source>
</evidence>
<reference evidence="5" key="3">
    <citation type="submission" date="2025-09" db="UniProtKB">
        <authorList>
            <consortium name="Ensembl"/>
        </authorList>
    </citation>
    <scope>IDENTIFICATION</scope>
    <source>
        <strain evidence="5">2N</strain>
    </source>
</reference>
<dbReference type="OrthoDB" id="9895588at2759"/>
<dbReference type="CTD" id="11259"/>
<feature type="coiled-coil region" evidence="2">
    <location>
        <begin position="613"/>
        <end position="772"/>
    </location>
</feature>
<accession>H0UTY2</accession>
<feature type="compositionally biased region" description="Basic and acidic residues" evidence="3">
    <location>
        <begin position="22"/>
        <end position="37"/>
    </location>
</feature>
<keyword evidence="6" id="KW-1185">Reference proteome</keyword>
<feature type="coiled-coil region" evidence="2">
    <location>
        <begin position="193"/>
        <end position="230"/>
    </location>
</feature>
<dbReference type="OMA" id="NRGECGN"/>
<feature type="coiled-coil region" evidence="2">
    <location>
        <begin position="552"/>
        <end position="579"/>
    </location>
</feature>
<organism evidence="5 6">
    <name type="scientific">Cavia porcellus</name>
    <name type="common">Guinea pig</name>
    <dbReference type="NCBI Taxonomy" id="10141"/>
    <lineage>
        <taxon>Eukaryota</taxon>
        <taxon>Metazoa</taxon>
        <taxon>Chordata</taxon>
        <taxon>Craniata</taxon>
        <taxon>Vertebrata</taxon>
        <taxon>Euteleostomi</taxon>
        <taxon>Mammalia</taxon>
        <taxon>Eutheria</taxon>
        <taxon>Euarchontoglires</taxon>
        <taxon>Glires</taxon>
        <taxon>Rodentia</taxon>
        <taxon>Hystricomorpha</taxon>
        <taxon>Caviidae</taxon>
        <taxon>Cavia</taxon>
    </lineage>
</organism>
<dbReference type="Proteomes" id="UP000005447">
    <property type="component" value="Unassembled WGS sequence"/>
</dbReference>
<dbReference type="Pfam" id="PF09727">
    <property type="entry name" value="CortBP2"/>
    <property type="match status" value="1"/>
</dbReference>
<feature type="domain" description="Cortactin-binding protein-2 N-terminal" evidence="4">
    <location>
        <begin position="63"/>
        <end position="243"/>
    </location>
</feature>
<dbReference type="KEGG" id="cpoc:100718394"/>
<dbReference type="RefSeq" id="XP_013007183.1">
    <property type="nucleotide sequence ID" value="XM_013151729.3"/>
</dbReference>
<dbReference type="RefSeq" id="XP_063080894.1">
    <property type="nucleotide sequence ID" value="XM_063224824.1"/>
</dbReference>
<dbReference type="Gene3D" id="1.20.5.1700">
    <property type="match status" value="1"/>
</dbReference>
<name>H0UTY2_CAVPO</name>
<dbReference type="InterPro" id="IPR050719">
    <property type="entry name" value="Cortactin-Actin_Reg"/>
</dbReference>
<dbReference type="Bgee" id="ENSCPOG00000000438">
    <property type="expression patterns" value="Expressed in uterine cervix and 13 other cell types or tissues"/>
</dbReference>
<keyword evidence="1 2" id="KW-0175">Coiled coil</keyword>
<reference evidence="6" key="1">
    <citation type="journal article" date="2011" name="Nature">
        <title>A high-resolution map of human evolutionary constraint using 29 mammals.</title>
        <authorList>
            <person name="Lindblad-Toh K."/>
            <person name="Garber M."/>
            <person name="Zuk O."/>
            <person name="Lin M.F."/>
            <person name="Parker B.J."/>
            <person name="Washietl S."/>
            <person name="Kheradpour P."/>
            <person name="Ernst J."/>
            <person name="Jordan G."/>
            <person name="Mauceli E."/>
            <person name="Ward L.D."/>
            <person name="Lowe C.B."/>
            <person name="Holloway A.K."/>
            <person name="Clamp M."/>
            <person name="Gnerre S."/>
            <person name="Alfoldi J."/>
            <person name="Beal K."/>
            <person name="Chang J."/>
            <person name="Clawson H."/>
            <person name="Cuff J."/>
            <person name="Di Palma F."/>
            <person name="Fitzgerald S."/>
            <person name="Flicek P."/>
            <person name="Guttman M."/>
            <person name="Hubisz M.J."/>
            <person name="Jaffe D.B."/>
            <person name="Jungreis I."/>
            <person name="Kent W.J."/>
            <person name="Kostka D."/>
            <person name="Lara M."/>
            <person name="Martins A.L."/>
            <person name="Massingham T."/>
            <person name="Moltke I."/>
            <person name="Raney B.J."/>
            <person name="Rasmussen M.D."/>
            <person name="Robinson J."/>
            <person name="Stark A."/>
            <person name="Vilella A.J."/>
            <person name="Wen J."/>
            <person name="Xie X."/>
            <person name="Zody M.C."/>
            <person name="Baldwin J."/>
            <person name="Bloom T."/>
            <person name="Chin C.W."/>
            <person name="Heiman D."/>
            <person name="Nicol R."/>
            <person name="Nusbaum C."/>
            <person name="Young S."/>
            <person name="Wilkinson J."/>
            <person name="Worley K.C."/>
            <person name="Kovar C.L."/>
            <person name="Muzny D.M."/>
            <person name="Gibbs R.A."/>
            <person name="Cree A."/>
            <person name="Dihn H.H."/>
            <person name="Fowler G."/>
            <person name="Jhangiani S."/>
            <person name="Joshi V."/>
            <person name="Lee S."/>
            <person name="Lewis L.R."/>
            <person name="Nazareth L.V."/>
            <person name="Okwuonu G."/>
            <person name="Santibanez J."/>
            <person name="Warren W.C."/>
            <person name="Mardis E.R."/>
            <person name="Weinstock G.M."/>
            <person name="Wilson R.K."/>
            <person name="Delehaunty K."/>
            <person name="Dooling D."/>
            <person name="Fronik C."/>
            <person name="Fulton L."/>
            <person name="Fulton B."/>
            <person name="Graves T."/>
            <person name="Minx P."/>
            <person name="Sodergren E."/>
            <person name="Birney E."/>
            <person name="Margulies E.H."/>
            <person name="Herrero J."/>
            <person name="Green E.D."/>
            <person name="Haussler D."/>
            <person name="Siepel A."/>
            <person name="Goldman N."/>
            <person name="Pollard K.S."/>
            <person name="Pedersen J.S."/>
            <person name="Lander E.S."/>
            <person name="Kellis M."/>
        </authorList>
    </citation>
    <scope>NUCLEOTIDE SEQUENCE [LARGE SCALE GENOMIC DNA]</scope>
    <source>
        <strain evidence="6">2N</strain>
    </source>
</reference>
<dbReference type="InterPro" id="IPR019131">
    <property type="entry name" value="Cortactin-binding_p2_N"/>
</dbReference>
<dbReference type="RefSeq" id="XP_063080893.1">
    <property type="nucleotide sequence ID" value="XM_063224823.1"/>
</dbReference>
<evidence type="ECO:0000256" key="1">
    <source>
        <dbReference type="ARBA" id="ARBA00023054"/>
    </source>
</evidence>
<sequence>MRSRSSDIEGSAQKQAPRHTKDHSFLDMKHRQQEKDPTSASDEFLPHPNSEKSQGGNGHQAEDLSRDDLLFLLSILEGELQARDEVIGILKAEKMDLALLEAQYGFVTPKKVLEALQRDAFQAKSAPWQEDIYEKPMKELDKVVEKHKESHRRLLEQLLMVEKSHRQTILELEKEKIKHKEYMEKSDDFISLLEQECDRLKKLTNQQTESQEKEQEKKRVIALKEELTKLKSFALMVVDEQQRLTAQLALQRQKIHDLTTSAKETHAKLALAEARIQEEEQKTSRLKKELQTQTTKFHQSQDEIMAKLTNEDSQNRQLRQKLTALSRQIDELEETNRSLRKAEEELQDIKEKINKGEYGNTGILTEVEELRKRVLDMEGKDEELIKMEEQCRDLNKRLEKETTQTKDFKAEVEKLNKRIMALEKLEDAFNKSKQECYSLKCNLEKEKMTTKQLSQELESLKVRIKELEAIESRLEKTEFTLKEDLTKLKTLTVMLVDERKTMSEKLKQTEDKLQAAASQLQVEQNKVTTVTEKLIEETKKALKSKTDVEEKMYSVTKERDDLKNKLKAEEEKGNDLLSKVSMLKNRLQSLEPIEKDFLKNKLNQDSGKSTTALHQENNKIKELSQEVERLKLKLKDMKAIEDDLMKTEDEYETLERKYADERDKAQFLSEELEHVKMELAKYKLAEKTESSHEQWLFKRLQEEESKSGHLSREVDALKEKIHEYMATEDLIRHLQGDHSVLQKKLNQQENRNRDLGREIENLTKELERYRHFNKSLRPSLNGRRISDPQVFSKEVQTEADNEPPDYKSLIPLERAVINGQLHEESEDQDEDTNEEEDSVLSFKCNPFTPLPGNRKLWIPWMKSKEGHPQNGKIQTKPNGNFVQPGDLVLSHTPGQPLHIKVTPDHVQNTATLEITSPTTESPHCYTSTAVIPNCGTPKQRITILQNASITPMKSKTSTEGLMNLDQGMPPITVATFARTQTPESCDSMTPERTMSPIQVLAVTGSPSSPEQGRSPEPIEISAKHAIFRVSPDRQSWEFQRSNSNSSSVITTEDNKIHIHLGSPYMQAVASPVRPGSPPTPLQDNRTQGITHGAQNKTTNKVTSSITITPTGTTLPRQSQITVSNIYN</sequence>
<feature type="coiled-coil region" evidence="2">
    <location>
        <begin position="262"/>
        <end position="526"/>
    </location>
</feature>
<dbReference type="FunCoup" id="H0UTY2">
    <property type="interactions" value="144"/>
</dbReference>
<feature type="region of interest" description="Disordered" evidence="3">
    <location>
        <begin position="1"/>
        <end position="61"/>
    </location>
</feature>
<protein>
    <submittedName>
        <fullName evidence="5">Filamin A interacting protein 1 like</fullName>
    </submittedName>
</protein>
<dbReference type="VEuPathDB" id="HostDB:ENSCPOG00000000438"/>
<dbReference type="Ensembl" id="ENSCPOT00000000442.3">
    <property type="protein sequence ID" value="ENSCPOP00000000387.2"/>
    <property type="gene ID" value="ENSCPOG00000000438.4"/>
</dbReference>
<dbReference type="PANTHER" id="PTHR23166:SF4">
    <property type="entry name" value="FILAMIN A-INTERACTING PROTEIN 1-LIKE"/>
    <property type="match status" value="1"/>
</dbReference>
<dbReference type="eggNOG" id="KOG1103">
    <property type="taxonomic scope" value="Eukaryota"/>
</dbReference>
<evidence type="ECO:0000313" key="5">
    <source>
        <dbReference type="Ensembl" id="ENSCPOP00000000387.2"/>
    </source>
</evidence>
<evidence type="ECO:0000313" key="6">
    <source>
        <dbReference type="Proteomes" id="UP000005447"/>
    </source>
</evidence>
<reference evidence="5" key="2">
    <citation type="submission" date="2025-08" db="UniProtKB">
        <authorList>
            <consortium name="Ensembl"/>
        </authorList>
    </citation>
    <scope>IDENTIFICATION</scope>
    <source>
        <strain evidence="5">2N</strain>
    </source>
</reference>
<dbReference type="RefSeq" id="XP_063080892.1">
    <property type="nucleotide sequence ID" value="XM_063224822.1"/>
</dbReference>
<dbReference type="PANTHER" id="PTHR23166">
    <property type="entry name" value="FILAMIN/GPBP-INTERACTING PROTEIN"/>
    <property type="match status" value="1"/>
</dbReference>
<evidence type="ECO:0000259" key="4">
    <source>
        <dbReference type="Pfam" id="PF09727"/>
    </source>
</evidence>
<dbReference type="RefSeq" id="XP_063080891.1">
    <property type="nucleotide sequence ID" value="XM_063224821.1"/>
</dbReference>
<dbReference type="EMBL" id="AAKN02035114">
    <property type="status" value="NOT_ANNOTATED_CDS"/>
    <property type="molecule type" value="Genomic_DNA"/>
</dbReference>
<dbReference type="GeneID" id="100718394"/>
<dbReference type="InParanoid" id="H0UTY2"/>
<dbReference type="HOGENOM" id="CLU_009022_0_0_1"/>
<evidence type="ECO:0000256" key="2">
    <source>
        <dbReference type="SAM" id="Coils"/>
    </source>
</evidence>
<proteinExistence type="predicted"/>
<dbReference type="AlphaFoldDB" id="H0UTY2"/>
<gene>
    <name evidence="5" type="primary">FILIP1L</name>
</gene>
<dbReference type="STRING" id="10141.ENSCPOP00000000387"/>
<dbReference type="GeneTree" id="ENSGT00950000182852"/>